<evidence type="ECO:0000313" key="2">
    <source>
        <dbReference type="EMBL" id="KSA02592.1"/>
    </source>
</evidence>
<proteinExistence type="predicted"/>
<comment type="caution">
    <text evidence="2">The sequence shown here is derived from an EMBL/GenBank/DDBJ whole genome shotgun (WGS) entry which is preliminary data.</text>
</comment>
<dbReference type="AlphaFoldDB" id="A0A0V1Q279"/>
<evidence type="ECO:0000313" key="3">
    <source>
        <dbReference type="Proteomes" id="UP000054251"/>
    </source>
</evidence>
<keyword evidence="3" id="KW-1185">Reference proteome</keyword>
<accession>A0A0V1Q279</accession>
<dbReference type="RefSeq" id="XP_015468694.1">
    <property type="nucleotide sequence ID" value="XM_015610505.1"/>
</dbReference>
<dbReference type="Proteomes" id="UP000054251">
    <property type="component" value="Unassembled WGS sequence"/>
</dbReference>
<gene>
    <name evidence="2" type="ORF">AC631_01675</name>
</gene>
<sequence>MRLSSAVALCVFICSALTSKPFELRMVTHDPELDNVLITKHKEYNELYAGNSTAVDPLGDIVRFTVNDDGTLQNEAGVKLSVLSSDDFPAFGLSLDKDKYPAYGFSIRDEILYYKDTKAFSACPFFVRNKYENYLSTDLNLPCRNYNCFRCSKMSLIYYKYNNSHSSPDFG</sequence>
<feature type="chain" id="PRO_5006884590" evidence="1">
    <location>
        <begin position="19"/>
        <end position="171"/>
    </location>
</feature>
<organism evidence="2 3">
    <name type="scientific">Debaryomyces fabryi</name>
    <dbReference type="NCBI Taxonomy" id="58627"/>
    <lineage>
        <taxon>Eukaryota</taxon>
        <taxon>Fungi</taxon>
        <taxon>Dikarya</taxon>
        <taxon>Ascomycota</taxon>
        <taxon>Saccharomycotina</taxon>
        <taxon>Pichiomycetes</taxon>
        <taxon>Debaryomycetaceae</taxon>
        <taxon>Debaryomyces</taxon>
    </lineage>
</organism>
<dbReference type="OrthoDB" id="10395011at2759"/>
<feature type="signal peptide" evidence="1">
    <location>
        <begin position="1"/>
        <end position="18"/>
    </location>
</feature>
<dbReference type="GeneID" id="26838684"/>
<protein>
    <submittedName>
        <fullName evidence="2">Uncharacterized protein</fullName>
    </submittedName>
</protein>
<dbReference type="EMBL" id="LMYN01000024">
    <property type="protein sequence ID" value="KSA02592.1"/>
    <property type="molecule type" value="Genomic_DNA"/>
</dbReference>
<evidence type="ECO:0000256" key="1">
    <source>
        <dbReference type="SAM" id="SignalP"/>
    </source>
</evidence>
<reference evidence="2 3" key="1">
    <citation type="submission" date="2015-11" db="EMBL/GenBank/DDBJ databases">
        <title>The genome of Debaryomyces fabryi.</title>
        <authorList>
            <person name="Tafer H."/>
            <person name="Lopandic K."/>
        </authorList>
    </citation>
    <scope>NUCLEOTIDE SEQUENCE [LARGE SCALE GENOMIC DNA]</scope>
    <source>
        <strain evidence="2 3">CBS 789</strain>
    </source>
</reference>
<keyword evidence="1" id="KW-0732">Signal</keyword>
<name>A0A0V1Q279_9ASCO</name>